<proteinExistence type="predicted"/>
<feature type="compositionally biased region" description="Polar residues" evidence="1">
    <location>
        <begin position="111"/>
        <end position="128"/>
    </location>
</feature>
<evidence type="ECO:0000313" key="2">
    <source>
        <dbReference type="EMBL" id="KAF9534085.1"/>
    </source>
</evidence>
<dbReference type="EMBL" id="MU157827">
    <property type="protein sequence ID" value="KAF9534085.1"/>
    <property type="molecule type" value="Genomic_DNA"/>
</dbReference>
<feature type="compositionally biased region" description="Basic and acidic residues" evidence="1">
    <location>
        <begin position="83"/>
        <end position="107"/>
    </location>
</feature>
<evidence type="ECO:0000313" key="3">
    <source>
        <dbReference type="Proteomes" id="UP000807306"/>
    </source>
</evidence>
<feature type="region of interest" description="Disordered" evidence="1">
    <location>
        <begin position="40"/>
        <end position="171"/>
    </location>
</feature>
<keyword evidence="3" id="KW-1185">Reference proteome</keyword>
<sequence>MHPQEQDYPKFYRMEEMPLHPHETGLLLRKSVSDAVLPLEELNGSQETKERDRNDGSVPVTRFGECKRPEETSDAQDSLGFKQDGHFQDRHDVDVEKSHLHLDEHSSSHSTVTRTQNMPSGYTFTYANSSPHPSSSSLPRTSSSSAQRGASTRIPRRSKAPDDDQTFKSGT</sequence>
<reference evidence="2" key="1">
    <citation type="submission" date="2020-11" db="EMBL/GenBank/DDBJ databases">
        <authorList>
            <consortium name="DOE Joint Genome Institute"/>
            <person name="Ahrendt S."/>
            <person name="Riley R."/>
            <person name="Andreopoulos W."/>
            <person name="Labutti K."/>
            <person name="Pangilinan J."/>
            <person name="Ruiz-Duenas F.J."/>
            <person name="Barrasa J.M."/>
            <person name="Sanchez-Garcia M."/>
            <person name="Camarero S."/>
            <person name="Miyauchi S."/>
            <person name="Serrano A."/>
            <person name="Linde D."/>
            <person name="Babiker R."/>
            <person name="Drula E."/>
            <person name="Ayuso-Fernandez I."/>
            <person name="Pacheco R."/>
            <person name="Padilla G."/>
            <person name="Ferreira P."/>
            <person name="Barriuso J."/>
            <person name="Kellner H."/>
            <person name="Castanera R."/>
            <person name="Alfaro M."/>
            <person name="Ramirez L."/>
            <person name="Pisabarro A.G."/>
            <person name="Kuo A."/>
            <person name="Tritt A."/>
            <person name="Lipzen A."/>
            <person name="He G."/>
            <person name="Yan M."/>
            <person name="Ng V."/>
            <person name="Cullen D."/>
            <person name="Martin F."/>
            <person name="Rosso M.-N."/>
            <person name="Henrissat B."/>
            <person name="Hibbett D."/>
            <person name="Martinez A.T."/>
            <person name="Grigoriev I.V."/>
        </authorList>
    </citation>
    <scope>NUCLEOTIDE SEQUENCE</scope>
    <source>
        <strain evidence="2">CBS 506.95</strain>
    </source>
</reference>
<accession>A0A9P6ESD9</accession>
<protein>
    <submittedName>
        <fullName evidence="2">Uncharacterized protein</fullName>
    </submittedName>
</protein>
<dbReference type="AlphaFoldDB" id="A0A9P6ESD9"/>
<dbReference type="Proteomes" id="UP000807306">
    <property type="component" value="Unassembled WGS sequence"/>
</dbReference>
<name>A0A9P6ESD9_9AGAR</name>
<gene>
    <name evidence="2" type="ORF">CPB83DRAFT_422893</name>
</gene>
<organism evidence="2 3">
    <name type="scientific">Crepidotus variabilis</name>
    <dbReference type="NCBI Taxonomy" id="179855"/>
    <lineage>
        <taxon>Eukaryota</taxon>
        <taxon>Fungi</taxon>
        <taxon>Dikarya</taxon>
        <taxon>Basidiomycota</taxon>
        <taxon>Agaricomycotina</taxon>
        <taxon>Agaricomycetes</taxon>
        <taxon>Agaricomycetidae</taxon>
        <taxon>Agaricales</taxon>
        <taxon>Agaricineae</taxon>
        <taxon>Crepidotaceae</taxon>
        <taxon>Crepidotus</taxon>
    </lineage>
</organism>
<comment type="caution">
    <text evidence="2">The sequence shown here is derived from an EMBL/GenBank/DDBJ whole genome shotgun (WGS) entry which is preliminary data.</text>
</comment>
<feature type="compositionally biased region" description="Basic and acidic residues" evidence="1">
    <location>
        <begin position="159"/>
        <end position="171"/>
    </location>
</feature>
<feature type="compositionally biased region" description="Low complexity" evidence="1">
    <location>
        <begin position="129"/>
        <end position="145"/>
    </location>
</feature>
<evidence type="ECO:0000256" key="1">
    <source>
        <dbReference type="SAM" id="MobiDB-lite"/>
    </source>
</evidence>